<dbReference type="Proteomes" id="UP001190336">
    <property type="component" value="Chromosome"/>
</dbReference>
<organism evidence="3 4">
    <name type="scientific">[Mycobacterium] kokjensenii</name>
    <dbReference type="NCBI Taxonomy" id="3064287"/>
    <lineage>
        <taxon>Bacteria</taxon>
        <taxon>Bacillati</taxon>
        <taxon>Actinomycetota</taxon>
        <taxon>Actinomycetes</taxon>
        <taxon>Mycobacteriales</taxon>
        <taxon>Mycobacteriaceae</taxon>
        <taxon>Mycolicibacter</taxon>
    </lineage>
</organism>
<dbReference type="InterPro" id="IPR008988">
    <property type="entry name" value="Transcriptional_repressor_C"/>
</dbReference>
<feature type="domain" description="Ferrous iron transporter FeoA-like" evidence="2">
    <location>
        <begin position="15"/>
        <end position="89"/>
    </location>
</feature>
<dbReference type="EMBL" id="OY726394">
    <property type="protein sequence ID" value="CAJ1499004.1"/>
    <property type="molecule type" value="Genomic_DNA"/>
</dbReference>
<keyword evidence="4" id="KW-1185">Reference proteome</keyword>
<reference evidence="3 4" key="1">
    <citation type="submission" date="2023-08" db="EMBL/GenBank/DDBJ databases">
        <authorList>
            <person name="Folkvardsen B D."/>
            <person name="Norman A."/>
        </authorList>
    </citation>
    <scope>NUCLEOTIDE SEQUENCE [LARGE SCALE GENOMIC DNA]</scope>
    <source>
        <strain evidence="3 4">Mu0083</strain>
    </source>
</reference>
<dbReference type="PANTHER" id="PTHR42954">
    <property type="entry name" value="FE(2+) TRANSPORT PROTEIN A"/>
    <property type="match status" value="1"/>
</dbReference>
<protein>
    <submittedName>
        <fullName evidence="3">FeoA family protein</fullName>
    </submittedName>
</protein>
<dbReference type="Gene3D" id="2.30.30.90">
    <property type="match status" value="1"/>
</dbReference>
<gene>
    <name evidence="3" type="ORF">MU0083_002070</name>
</gene>
<dbReference type="Pfam" id="PF04023">
    <property type="entry name" value="FeoA"/>
    <property type="match status" value="1"/>
</dbReference>
<dbReference type="PANTHER" id="PTHR42954:SF2">
    <property type="entry name" value="FE(2+) TRANSPORT PROTEIN A"/>
    <property type="match status" value="1"/>
</dbReference>
<name>A0ABN9N1U8_9MYCO</name>
<dbReference type="InterPro" id="IPR007167">
    <property type="entry name" value="Fe-transptr_FeoA-like"/>
</dbReference>
<dbReference type="RefSeq" id="WP_308472896.1">
    <property type="nucleotide sequence ID" value="NZ_OY726394.1"/>
</dbReference>
<keyword evidence="1" id="KW-0408">Iron</keyword>
<evidence type="ECO:0000313" key="4">
    <source>
        <dbReference type="Proteomes" id="UP001190336"/>
    </source>
</evidence>
<dbReference type="InterPro" id="IPR038157">
    <property type="entry name" value="FeoA_core_dom"/>
</dbReference>
<evidence type="ECO:0000313" key="3">
    <source>
        <dbReference type="EMBL" id="CAJ1499004.1"/>
    </source>
</evidence>
<dbReference type="SMART" id="SM00899">
    <property type="entry name" value="FeoA"/>
    <property type="match status" value="1"/>
</dbReference>
<sequence>MRRRRRSSPRSGPATVLADIAPGSRAVITGAVPHAPEVVANRLQQLGFRADSVVEVIRRAPLGDPTVYRVQDTEFCLRRREARLIEVDAEPVRPAPGQP</sequence>
<proteinExistence type="predicted"/>
<evidence type="ECO:0000259" key="2">
    <source>
        <dbReference type="SMART" id="SM00899"/>
    </source>
</evidence>
<evidence type="ECO:0000256" key="1">
    <source>
        <dbReference type="ARBA" id="ARBA00023004"/>
    </source>
</evidence>
<dbReference type="SUPFAM" id="SSF50037">
    <property type="entry name" value="C-terminal domain of transcriptional repressors"/>
    <property type="match status" value="1"/>
</dbReference>
<accession>A0ABN9N1U8</accession>
<dbReference type="InterPro" id="IPR052713">
    <property type="entry name" value="FeoA"/>
</dbReference>